<organism evidence="2 3">
    <name type="scientific">Streptacidiphilus jeojiensis</name>
    <dbReference type="NCBI Taxonomy" id="3229225"/>
    <lineage>
        <taxon>Bacteria</taxon>
        <taxon>Bacillati</taxon>
        <taxon>Actinomycetota</taxon>
        <taxon>Actinomycetes</taxon>
        <taxon>Kitasatosporales</taxon>
        <taxon>Streptomycetaceae</taxon>
        <taxon>Streptacidiphilus</taxon>
    </lineage>
</organism>
<feature type="compositionally biased region" description="Pro residues" evidence="1">
    <location>
        <begin position="1"/>
        <end position="11"/>
    </location>
</feature>
<evidence type="ECO:0000313" key="3">
    <source>
        <dbReference type="Proteomes" id="UP001592581"/>
    </source>
</evidence>
<keyword evidence="2" id="KW-0547">Nucleotide-binding</keyword>
<dbReference type="EMBL" id="JBEUKS010000004">
    <property type="protein sequence ID" value="MFC1439032.1"/>
    <property type="molecule type" value="Genomic_DNA"/>
</dbReference>
<feature type="region of interest" description="Disordered" evidence="1">
    <location>
        <begin position="1"/>
        <end position="99"/>
    </location>
</feature>
<evidence type="ECO:0000256" key="1">
    <source>
        <dbReference type="SAM" id="MobiDB-lite"/>
    </source>
</evidence>
<feature type="compositionally biased region" description="Low complexity" evidence="1">
    <location>
        <begin position="12"/>
        <end position="31"/>
    </location>
</feature>
<feature type="compositionally biased region" description="Low complexity" evidence="1">
    <location>
        <begin position="83"/>
        <end position="99"/>
    </location>
</feature>
<feature type="region of interest" description="Disordered" evidence="1">
    <location>
        <begin position="123"/>
        <end position="168"/>
    </location>
</feature>
<comment type="caution">
    <text evidence="2">The sequence shown here is derived from an EMBL/GenBank/DDBJ whole genome shotgun (WGS) entry which is preliminary data.</text>
</comment>
<keyword evidence="3" id="KW-1185">Reference proteome</keyword>
<proteinExistence type="predicted"/>
<protein>
    <submittedName>
        <fullName evidence="2">ATP-binding protein</fullName>
    </submittedName>
</protein>
<evidence type="ECO:0000313" key="2">
    <source>
        <dbReference type="EMBL" id="MFC1439032.1"/>
    </source>
</evidence>
<reference evidence="2 3" key="1">
    <citation type="submission" date="2024-06" db="EMBL/GenBank/DDBJ databases">
        <authorList>
            <person name="Lee S.D."/>
        </authorList>
    </citation>
    <scope>NUCLEOTIDE SEQUENCE [LARGE SCALE GENOMIC DNA]</scope>
    <source>
        <strain evidence="2 3">N1-10</strain>
    </source>
</reference>
<accession>A0ABV6XL85</accession>
<sequence length="168" mass="16802">VAPAAPAPVPAAPSGWPAGGPAAVPAATAAPDGGLPRRTPRRAPDEPVHAQAGAVEPQAGEAARPGPEGGTLRRRVRGATLNQARPAQPPAAAAFAPPQLDAEAVRDSLEEFEAAVDRAERDATLTGLRVGDTQQGSTQPDAAPTDLLQQNAAPNVAAPQELPEGVGP</sequence>
<dbReference type="GO" id="GO:0005524">
    <property type="term" value="F:ATP binding"/>
    <property type="evidence" value="ECO:0007669"/>
    <property type="project" value="UniProtKB-KW"/>
</dbReference>
<feature type="compositionally biased region" description="Low complexity" evidence="1">
    <location>
        <begin position="56"/>
        <end position="66"/>
    </location>
</feature>
<name>A0ABV6XL85_9ACTN</name>
<feature type="compositionally biased region" description="Low complexity" evidence="1">
    <location>
        <begin position="149"/>
        <end position="160"/>
    </location>
</feature>
<keyword evidence="2" id="KW-0067">ATP-binding</keyword>
<feature type="non-terminal residue" evidence="2">
    <location>
        <position position="1"/>
    </location>
</feature>
<gene>
    <name evidence="2" type="ORF">ABUW04_12235</name>
</gene>
<dbReference type="Proteomes" id="UP001592581">
    <property type="component" value="Unassembled WGS sequence"/>
</dbReference>